<dbReference type="InterPro" id="IPR013324">
    <property type="entry name" value="RNA_pol_sigma_r3/r4-like"/>
</dbReference>
<dbReference type="EMBL" id="AP014940">
    <property type="protein sequence ID" value="BAV95718.1"/>
    <property type="molecule type" value="Genomic_DNA"/>
</dbReference>
<gene>
    <name evidence="6" type="ORF">LEN_0231</name>
</gene>
<organism evidence="6 7">
    <name type="scientific">Lysobacter enzymogenes</name>
    <dbReference type="NCBI Taxonomy" id="69"/>
    <lineage>
        <taxon>Bacteria</taxon>
        <taxon>Pseudomonadati</taxon>
        <taxon>Pseudomonadota</taxon>
        <taxon>Gammaproteobacteria</taxon>
        <taxon>Lysobacterales</taxon>
        <taxon>Lysobacteraceae</taxon>
        <taxon>Lysobacter</taxon>
    </lineage>
</organism>
<dbReference type="SUPFAM" id="SSF88946">
    <property type="entry name" value="Sigma2 domain of RNA polymerase sigma factors"/>
    <property type="match status" value="1"/>
</dbReference>
<dbReference type="InterPro" id="IPR053812">
    <property type="entry name" value="HTH_Sigma70_ECF-like"/>
</dbReference>
<dbReference type="Pfam" id="PF07638">
    <property type="entry name" value="Sigma70_ECF"/>
    <property type="match status" value="1"/>
</dbReference>
<proteinExistence type="inferred from homology"/>
<dbReference type="SUPFAM" id="SSF88659">
    <property type="entry name" value="Sigma3 and sigma4 domains of RNA polymerase sigma factors"/>
    <property type="match status" value="1"/>
</dbReference>
<dbReference type="InterPro" id="IPR036388">
    <property type="entry name" value="WH-like_DNA-bd_sf"/>
</dbReference>
<dbReference type="KEGG" id="lem:LEN_0231"/>
<dbReference type="GO" id="GO:0016987">
    <property type="term" value="F:sigma factor activity"/>
    <property type="evidence" value="ECO:0007669"/>
    <property type="project" value="UniProtKB-KW"/>
</dbReference>
<evidence type="ECO:0000256" key="2">
    <source>
        <dbReference type="ARBA" id="ARBA00023015"/>
    </source>
</evidence>
<dbReference type="NCBIfam" id="TIGR02937">
    <property type="entry name" value="sigma70-ECF"/>
    <property type="match status" value="1"/>
</dbReference>
<dbReference type="PANTHER" id="PTHR43133">
    <property type="entry name" value="RNA POLYMERASE ECF-TYPE SIGMA FACTO"/>
    <property type="match status" value="1"/>
</dbReference>
<dbReference type="InterPro" id="IPR013325">
    <property type="entry name" value="RNA_pol_sigma_r2"/>
</dbReference>
<sequence>MEPTQLEDTGDVTRLLAAWRAGDSAAPDALLNLVYRQLRNIAAGRLSRLSVPVLDPTELVNEAMLRLLGNGSLDAQNRQHFFSIAATAIRYVLVDTIRRQHADKRGNGAVDVTLSGAESISAAGDRWLDVEEALRALEQQDPRKCRIVELTFLVGLNQQETADTLGVSLTTVERDLRFAKAWLREHLS</sequence>
<reference evidence="6 7" key="1">
    <citation type="journal article" date="2017" name="DNA Res.">
        <title>Complete genome sequence and expression profile of the commercial lytic enzyme producer Lysobacter enzymogenes M497-1.</title>
        <authorList>
            <person name="Takami H."/>
            <person name="Toyoda A."/>
            <person name="Uchiyama I."/>
            <person name="Itoh T."/>
            <person name="Takaki Y."/>
            <person name="Arai W."/>
            <person name="Nishi S."/>
            <person name="Kawai M."/>
            <person name="Shinya K."/>
            <person name="Ikeda H."/>
        </authorList>
    </citation>
    <scope>NUCLEOTIDE SEQUENCE [LARGE SCALE GENOMIC DNA]</scope>
    <source>
        <strain evidence="6 7">M497-1</strain>
    </source>
</reference>
<dbReference type="Gene3D" id="1.10.10.10">
    <property type="entry name" value="Winged helix-like DNA-binding domain superfamily/Winged helix DNA-binding domain"/>
    <property type="match status" value="1"/>
</dbReference>
<dbReference type="InterPro" id="IPR011517">
    <property type="entry name" value="RNA_pol_sigma70_ECF-like"/>
</dbReference>
<dbReference type="Proteomes" id="UP000218824">
    <property type="component" value="Chromosome"/>
</dbReference>
<dbReference type="NCBIfam" id="TIGR02999">
    <property type="entry name" value="Sig-70_X6"/>
    <property type="match status" value="1"/>
</dbReference>
<dbReference type="InterPro" id="IPR039425">
    <property type="entry name" value="RNA_pol_sigma-70-like"/>
</dbReference>
<name>A0AAU9AFR1_LYSEN</name>
<keyword evidence="3" id="KW-0731">Sigma factor</keyword>
<evidence type="ECO:0000259" key="5">
    <source>
        <dbReference type="Pfam" id="PF07638"/>
    </source>
</evidence>
<keyword evidence="2" id="KW-0805">Transcription regulation</keyword>
<feature type="domain" description="RNA polymerase sigma-70 ECF-like HTH" evidence="5">
    <location>
        <begin position="10"/>
        <end position="187"/>
    </location>
</feature>
<keyword evidence="4" id="KW-0804">Transcription</keyword>
<evidence type="ECO:0000256" key="1">
    <source>
        <dbReference type="ARBA" id="ARBA00010641"/>
    </source>
</evidence>
<evidence type="ECO:0000313" key="6">
    <source>
        <dbReference type="EMBL" id="BAV95718.1"/>
    </source>
</evidence>
<dbReference type="Gene3D" id="1.10.1740.10">
    <property type="match status" value="1"/>
</dbReference>
<evidence type="ECO:0000313" key="7">
    <source>
        <dbReference type="Proteomes" id="UP000218824"/>
    </source>
</evidence>
<dbReference type="GO" id="GO:0006352">
    <property type="term" value="P:DNA-templated transcription initiation"/>
    <property type="evidence" value="ECO:0007669"/>
    <property type="project" value="InterPro"/>
</dbReference>
<dbReference type="PANTHER" id="PTHR43133:SF39">
    <property type="entry name" value="SIMILAR TO RNA POLYMERASE SIGMA-E FACTOR"/>
    <property type="match status" value="1"/>
</dbReference>
<accession>A0AAU9AFR1</accession>
<dbReference type="AlphaFoldDB" id="A0AAU9AFR1"/>
<evidence type="ECO:0000256" key="4">
    <source>
        <dbReference type="ARBA" id="ARBA00023163"/>
    </source>
</evidence>
<evidence type="ECO:0000256" key="3">
    <source>
        <dbReference type="ARBA" id="ARBA00023082"/>
    </source>
</evidence>
<protein>
    <submittedName>
        <fullName evidence="6">ECF subfamily RNA polymerase sigma-24 factor</fullName>
    </submittedName>
</protein>
<comment type="similarity">
    <text evidence="1">Belongs to the sigma-70 factor family. ECF subfamily.</text>
</comment>
<dbReference type="InterPro" id="IPR014284">
    <property type="entry name" value="RNA_pol_sigma-70_dom"/>
</dbReference>